<accession>A0A1Y1IKL0</accession>
<evidence type="ECO:0000259" key="3">
    <source>
        <dbReference type="Pfam" id="PF00078"/>
    </source>
</evidence>
<dbReference type="InterPro" id="IPR050951">
    <property type="entry name" value="Retrovirus_Pol_polyprotein"/>
</dbReference>
<evidence type="ECO:0000259" key="4">
    <source>
        <dbReference type="Pfam" id="PF17919"/>
    </source>
</evidence>
<dbReference type="EMBL" id="DF237696">
    <property type="protein sequence ID" value="GAQ91223.1"/>
    <property type="molecule type" value="Genomic_DNA"/>
</dbReference>
<dbReference type="CDD" id="cd01647">
    <property type="entry name" value="RT_LTR"/>
    <property type="match status" value="1"/>
</dbReference>
<dbReference type="InterPro" id="IPR043502">
    <property type="entry name" value="DNA/RNA_pol_sf"/>
</dbReference>
<reference evidence="5 6" key="1">
    <citation type="journal article" date="2014" name="Nat. Commun.">
        <title>Klebsormidium flaccidum genome reveals primary factors for plant terrestrial adaptation.</title>
        <authorList>
            <person name="Hori K."/>
            <person name="Maruyama F."/>
            <person name="Fujisawa T."/>
            <person name="Togashi T."/>
            <person name="Yamamoto N."/>
            <person name="Seo M."/>
            <person name="Sato S."/>
            <person name="Yamada T."/>
            <person name="Mori H."/>
            <person name="Tajima N."/>
            <person name="Moriyama T."/>
            <person name="Ikeuchi M."/>
            <person name="Watanabe M."/>
            <person name="Wada H."/>
            <person name="Kobayashi K."/>
            <person name="Saito M."/>
            <person name="Masuda T."/>
            <person name="Sasaki-Sekimoto Y."/>
            <person name="Mashiguchi K."/>
            <person name="Awai K."/>
            <person name="Shimojima M."/>
            <person name="Masuda S."/>
            <person name="Iwai M."/>
            <person name="Nobusawa T."/>
            <person name="Narise T."/>
            <person name="Kondo S."/>
            <person name="Saito H."/>
            <person name="Sato R."/>
            <person name="Murakawa M."/>
            <person name="Ihara Y."/>
            <person name="Oshima-Yamada Y."/>
            <person name="Ohtaka K."/>
            <person name="Satoh M."/>
            <person name="Sonobe K."/>
            <person name="Ishii M."/>
            <person name="Ohtani R."/>
            <person name="Kanamori-Sato M."/>
            <person name="Honoki R."/>
            <person name="Miyazaki D."/>
            <person name="Mochizuki H."/>
            <person name="Umetsu J."/>
            <person name="Higashi K."/>
            <person name="Shibata D."/>
            <person name="Kamiya Y."/>
            <person name="Sato N."/>
            <person name="Nakamura Y."/>
            <person name="Tabata S."/>
            <person name="Ida S."/>
            <person name="Kurokawa K."/>
            <person name="Ohta H."/>
        </authorList>
    </citation>
    <scope>NUCLEOTIDE SEQUENCE [LARGE SCALE GENOMIC DNA]</scope>
    <source>
        <strain evidence="5 6">NIES-2285</strain>
    </source>
</reference>
<evidence type="ECO:0000256" key="1">
    <source>
        <dbReference type="ARBA" id="ARBA00023268"/>
    </source>
</evidence>
<keyword evidence="1" id="KW-0511">Multifunctional enzyme</keyword>
<gene>
    <name evidence="5" type="ORF">KFL_007470020</name>
</gene>
<proteinExistence type="predicted"/>
<evidence type="ECO:0000256" key="2">
    <source>
        <dbReference type="SAM" id="MobiDB-lite"/>
    </source>
</evidence>
<dbReference type="GO" id="GO:0003824">
    <property type="term" value="F:catalytic activity"/>
    <property type="evidence" value="ECO:0007669"/>
    <property type="project" value="UniProtKB-KW"/>
</dbReference>
<dbReference type="OMA" id="SACICEL"/>
<dbReference type="STRING" id="105231.A0A1Y1IKL0"/>
<evidence type="ECO:0000313" key="6">
    <source>
        <dbReference type="Proteomes" id="UP000054558"/>
    </source>
</evidence>
<dbReference type="InterPro" id="IPR000477">
    <property type="entry name" value="RT_dom"/>
</dbReference>
<dbReference type="FunFam" id="3.30.70.270:FF:000020">
    <property type="entry name" value="Transposon Tf2-6 polyprotein-like Protein"/>
    <property type="match status" value="1"/>
</dbReference>
<dbReference type="Gene3D" id="3.30.70.270">
    <property type="match status" value="2"/>
</dbReference>
<dbReference type="Pfam" id="PF17919">
    <property type="entry name" value="RT_RNaseH_2"/>
    <property type="match status" value="1"/>
</dbReference>
<dbReference type="OrthoDB" id="1667550at2759"/>
<name>A0A1Y1IKL0_KLENI</name>
<sequence length="468" mass="51595">MITPADPGEAQGGAASFTAALQQLTGLVAGLQGELRQVQAQLGERELEETVLVVAAAVLGAADAGVTQAAPAAQAPEAGLGASTGTGVLIYPPTYHLTGGCPSTSRPNRGLPRSTATSTACPPLSSKNSAVLWTTFKIAEGFIRPSNSPWGAHVLFAPKKDGGLRFCIDYRGLNKQTVKNAHPLPRADDLIDQLHGARIFYKIDLRSGYWQLPIDPADVAKTAFCTRYNHFEWLVLLFGRTNAPAAFTDLMHGIFRDLLDRGVVIFLDNILIYCKTADEHERLLREVFTRLRNHKLYAKESKCELWRTEVTFLSHVINEHGVSMEACKVDAISQWPRPNDPGDIRSFLGLAGFYRRFVRSRFLQIAAPLNDLLTKTAKFEWTDAQEHAFQSLNIALTHAPILRPYDPNLPYTLDLDASDFAVGAVLLQGTATDRDLLPVAFESKRLNRAERKYSARDWEQLALVHATH</sequence>
<dbReference type="PANTHER" id="PTHR37984">
    <property type="entry name" value="PROTEIN CBG26694"/>
    <property type="match status" value="1"/>
</dbReference>
<organism evidence="5 6">
    <name type="scientific">Klebsormidium nitens</name>
    <name type="common">Green alga</name>
    <name type="synonym">Ulothrix nitens</name>
    <dbReference type="NCBI Taxonomy" id="105231"/>
    <lineage>
        <taxon>Eukaryota</taxon>
        <taxon>Viridiplantae</taxon>
        <taxon>Streptophyta</taxon>
        <taxon>Klebsormidiophyceae</taxon>
        <taxon>Klebsormidiales</taxon>
        <taxon>Klebsormidiaceae</taxon>
        <taxon>Klebsormidium</taxon>
    </lineage>
</organism>
<keyword evidence="6" id="KW-1185">Reference proteome</keyword>
<feature type="domain" description="Reverse transcriptase/retrotransposon-derived protein RNase H-like" evidence="4">
    <location>
        <begin position="381"/>
        <end position="466"/>
    </location>
</feature>
<dbReference type="Pfam" id="PF00078">
    <property type="entry name" value="RVT_1"/>
    <property type="match status" value="1"/>
</dbReference>
<feature type="compositionally biased region" description="Polar residues" evidence="2">
    <location>
        <begin position="114"/>
        <end position="124"/>
    </location>
</feature>
<dbReference type="InterPro" id="IPR043128">
    <property type="entry name" value="Rev_trsase/Diguanyl_cyclase"/>
</dbReference>
<feature type="domain" description="Reverse transcriptase" evidence="3">
    <location>
        <begin position="158"/>
        <end position="316"/>
    </location>
</feature>
<protein>
    <submittedName>
        <fullName evidence="5">Putative retrotransposon protein</fullName>
    </submittedName>
</protein>
<feature type="region of interest" description="Disordered" evidence="2">
    <location>
        <begin position="101"/>
        <end position="124"/>
    </location>
</feature>
<dbReference type="Proteomes" id="UP000054558">
    <property type="component" value="Unassembled WGS sequence"/>
</dbReference>
<dbReference type="SUPFAM" id="SSF56672">
    <property type="entry name" value="DNA/RNA polymerases"/>
    <property type="match status" value="1"/>
</dbReference>
<dbReference type="PANTHER" id="PTHR37984:SF5">
    <property type="entry name" value="PROTEIN NYNRIN-LIKE"/>
    <property type="match status" value="1"/>
</dbReference>
<dbReference type="InterPro" id="IPR041577">
    <property type="entry name" value="RT_RNaseH_2"/>
</dbReference>
<dbReference type="AlphaFoldDB" id="A0A1Y1IKL0"/>
<dbReference type="Gene3D" id="3.10.10.10">
    <property type="entry name" value="HIV Type 1 Reverse Transcriptase, subunit A, domain 1"/>
    <property type="match status" value="1"/>
</dbReference>
<evidence type="ECO:0000313" key="5">
    <source>
        <dbReference type="EMBL" id="GAQ91223.1"/>
    </source>
</evidence>